<dbReference type="Pfam" id="PF22725">
    <property type="entry name" value="GFO_IDH_MocA_C3"/>
    <property type="match status" value="1"/>
</dbReference>
<dbReference type="Gene3D" id="3.40.50.720">
    <property type="entry name" value="NAD(P)-binding Rossmann-like Domain"/>
    <property type="match status" value="1"/>
</dbReference>
<comment type="caution">
    <text evidence="3">The sequence shown here is derived from an EMBL/GenBank/DDBJ whole genome shotgun (WGS) entry which is preliminary data.</text>
</comment>
<protein>
    <submittedName>
        <fullName evidence="3">PmoA family protein</fullName>
    </submittedName>
</protein>
<dbReference type="SUPFAM" id="SSF55347">
    <property type="entry name" value="Glyceraldehyde-3-phosphate dehydrogenase-like, C-terminal domain"/>
    <property type="match status" value="1"/>
</dbReference>
<dbReference type="InterPro" id="IPR000683">
    <property type="entry name" value="Gfo/Idh/MocA-like_OxRdtase_N"/>
</dbReference>
<dbReference type="Proteomes" id="UP000677913">
    <property type="component" value="Unassembled WGS sequence"/>
</dbReference>
<feature type="domain" description="Gfo/Idh/MocA-like oxidoreductase N-terminal" evidence="1">
    <location>
        <begin position="7"/>
        <end position="123"/>
    </location>
</feature>
<dbReference type="EMBL" id="JAGSXH010000044">
    <property type="protein sequence ID" value="MBS2964192.1"/>
    <property type="molecule type" value="Genomic_DNA"/>
</dbReference>
<dbReference type="InterPro" id="IPR029475">
    <property type="entry name" value="DUF6807"/>
</dbReference>
<name>A0A8J8BBL7_9ACTN</name>
<reference evidence="3" key="1">
    <citation type="submission" date="2021-04" db="EMBL/GenBank/DDBJ databases">
        <title>Genome based classification of Actinospica acidithermotolerans sp. nov., an actinobacterium isolated from an Indonesian hot spring.</title>
        <authorList>
            <person name="Kusuma A.B."/>
            <person name="Putra K.E."/>
            <person name="Nafisah S."/>
            <person name="Loh J."/>
            <person name="Nouioui I."/>
            <person name="Goodfellow M."/>
        </authorList>
    </citation>
    <scope>NUCLEOTIDE SEQUENCE</scope>
    <source>
        <strain evidence="3">DSM 45618</strain>
    </source>
</reference>
<dbReference type="Pfam" id="PF01408">
    <property type="entry name" value="GFO_IDH_MocA"/>
    <property type="match status" value="1"/>
</dbReference>
<dbReference type="InterPro" id="IPR036291">
    <property type="entry name" value="NAD(P)-bd_dom_sf"/>
</dbReference>
<dbReference type="PANTHER" id="PTHR43249:SF1">
    <property type="entry name" value="D-GLUCOSIDE 3-DEHYDROGENASE"/>
    <property type="match status" value="1"/>
</dbReference>
<sequence length="691" mass="75099">MSVSRRFRAAILGTGGIAEIAHLPALRSQSHRVEVIAAVDIDPERLENFQSKHEIPAGYTSLDAMLAEQRPDLVHVCTPPAAHADAVVRILESGAWALVEKPPVLSLAEFDRIEQAEREGGPYASVVFQHRFGSGALRLARQAASGELGRALVAQCDTSWFRPQAYFDVPWRGKWATEGGGPTMGHGIHQMDLLLAVLGDWAEVRAMAGRLERRMEPEDVSMALVRFTSGALATIVNSILSPREESRLRFDFTDATVEVKHLYGYSDSDWVYTPAPHVAQDGERIAGWTGDGPAAAGGGVGSSHTAQLPYVLDAMERGERPPTSGPAGRETLELVTALYRSALTGAPVLRGQIGPRDPFYHRLHGDVPGWAPGATAAAPGKAAAAPRLTRHEDVSELTAAAAGRELLRYHYRPELDPFECPSPYFHPLRTLSGGVVTDNRPNDHRWHKGLAMTASHLSGQNFWGGGTYVSGPAGGGYQDLPNVGRMDHTGFATIGQGDADGARPGVAETLDWINADGELWIREQRTIGVRDVDVEAGCWTLEFGTELLNVRGQSLDFGSPTVFGRELAGYCGFFWRGPRAFRGGRVLTSGGRQGESAAMGHTSPWLAFGGEFDERDGFATLLFVPDPQNPGGEPVWFVRSEPFAAVNPSLAFFEGLELPAGETLRRRYRVVVADGRWDHERIESYINAHPW</sequence>
<dbReference type="SUPFAM" id="SSF51735">
    <property type="entry name" value="NAD(P)-binding Rossmann-fold domains"/>
    <property type="match status" value="1"/>
</dbReference>
<dbReference type="Gene3D" id="3.30.360.10">
    <property type="entry name" value="Dihydrodipicolinate Reductase, domain 2"/>
    <property type="match status" value="1"/>
</dbReference>
<dbReference type="InterPro" id="IPR055170">
    <property type="entry name" value="GFO_IDH_MocA-like_dom"/>
</dbReference>
<organism evidence="3 4">
    <name type="scientific">Actinocrinis puniceicyclus</name>
    <dbReference type="NCBI Taxonomy" id="977794"/>
    <lineage>
        <taxon>Bacteria</taxon>
        <taxon>Bacillati</taxon>
        <taxon>Actinomycetota</taxon>
        <taxon>Actinomycetes</taxon>
        <taxon>Catenulisporales</taxon>
        <taxon>Actinospicaceae</taxon>
        <taxon>Actinocrinis</taxon>
    </lineage>
</organism>
<feature type="domain" description="GFO/IDH/MocA-like oxidoreductase" evidence="2">
    <location>
        <begin position="139"/>
        <end position="257"/>
    </location>
</feature>
<evidence type="ECO:0000259" key="2">
    <source>
        <dbReference type="Pfam" id="PF22725"/>
    </source>
</evidence>
<dbReference type="GO" id="GO:0000166">
    <property type="term" value="F:nucleotide binding"/>
    <property type="evidence" value="ECO:0007669"/>
    <property type="project" value="InterPro"/>
</dbReference>
<dbReference type="PANTHER" id="PTHR43249">
    <property type="entry name" value="UDP-N-ACETYL-2-AMINO-2-DEOXY-D-GLUCURONATE OXIDASE"/>
    <property type="match status" value="1"/>
</dbReference>
<gene>
    <name evidence="3" type="ORF">KGA66_14125</name>
</gene>
<evidence type="ECO:0000313" key="3">
    <source>
        <dbReference type="EMBL" id="MBS2964192.1"/>
    </source>
</evidence>
<dbReference type="Pfam" id="PF14100">
    <property type="entry name" value="DUF6807"/>
    <property type="match status" value="1"/>
</dbReference>
<dbReference type="InterPro" id="IPR052515">
    <property type="entry name" value="Gfo/Idh/MocA_Oxidoreductase"/>
</dbReference>
<evidence type="ECO:0000313" key="4">
    <source>
        <dbReference type="Proteomes" id="UP000677913"/>
    </source>
</evidence>
<keyword evidence="4" id="KW-1185">Reference proteome</keyword>
<dbReference type="RefSeq" id="WP_211468557.1">
    <property type="nucleotide sequence ID" value="NZ_JAGSXH010000044.1"/>
</dbReference>
<accession>A0A8J8BBL7</accession>
<evidence type="ECO:0000259" key="1">
    <source>
        <dbReference type="Pfam" id="PF01408"/>
    </source>
</evidence>
<dbReference type="AlphaFoldDB" id="A0A8J8BBL7"/>
<proteinExistence type="predicted"/>